<evidence type="ECO:0000313" key="2">
    <source>
        <dbReference type="EMBL" id="MCD2193513.1"/>
    </source>
</evidence>
<proteinExistence type="predicted"/>
<comment type="caution">
    <text evidence="2">The sequence shown here is derived from an EMBL/GenBank/DDBJ whole genome shotgun (WGS) entry which is preliminary data.</text>
</comment>
<dbReference type="EMBL" id="JAJNDB010000001">
    <property type="protein sequence ID" value="MCD2193513.1"/>
    <property type="molecule type" value="Genomic_DNA"/>
</dbReference>
<feature type="region of interest" description="Disordered" evidence="1">
    <location>
        <begin position="46"/>
        <end position="83"/>
    </location>
</feature>
<sequence length="83" mass="8878">MKNVHHPVGGTRVPNPDGGSYEWPEGGGEVPVDDHTARELGLIEGFTVTGEADESRPKPPPDRAAEKTSDKSEKGKRTASVQE</sequence>
<feature type="region of interest" description="Disordered" evidence="1">
    <location>
        <begin position="1"/>
        <end position="33"/>
    </location>
</feature>
<gene>
    <name evidence="2" type="ORF">LQ327_08970</name>
</gene>
<keyword evidence="3" id="KW-1185">Reference proteome</keyword>
<protein>
    <submittedName>
        <fullName evidence="2">Uncharacterized protein</fullName>
    </submittedName>
</protein>
<dbReference type="Proteomes" id="UP001199469">
    <property type="component" value="Unassembled WGS sequence"/>
</dbReference>
<evidence type="ECO:0000256" key="1">
    <source>
        <dbReference type="SAM" id="MobiDB-lite"/>
    </source>
</evidence>
<organism evidence="2 3">
    <name type="scientific">Actinomycetospora endophytica</name>
    <dbReference type="NCBI Taxonomy" id="2291215"/>
    <lineage>
        <taxon>Bacteria</taxon>
        <taxon>Bacillati</taxon>
        <taxon>Actinomycetota</taxon>
        <taxon>Actinomycetes</taxon>
        <taxon>Pseudonocardiales</taxon>
        <taxon>Pseudonocardiaceae</taxon>
        <taxon>Actinomycetospora</taxon>
    </lineage>
</organism>
<evidence type="ECO:0000313" key="3">
    <source>
        <dbReference type="Proteomes" id="UP001199469"/>
    </source>
</evidence>
<reference evidence="2 3" key="1">
    <citation type="submission" date="2021-11" db="EMBL/GenBank/DDBJ databases">
        <title>Draft genome sequence of Actinomycetospora sp. SF1 isolated from the rhizosphere soil.</title>
        <authorList>
            <person name="Duangmal K."/>
            <person name="Chantavorakit T."/>
        </authorList>
    </citation>
    <scope>NUCLEOTIDE SEQUENCE [LARGE SCALE GENOMIC DNA]</scope>
    <source>
        <strain evidence="2 3">TBRC 5722</strain>
    </source>
</reference>
<name>A0ABS8P669_9PSEU</name>
<accession>A0ABS8P669</accession>
<feature type="compositionally biased region" description="Basic and acidic residues" evidence="1">
    <location>
        <begin position="53"/>
        <end position="76"/>
    </location>
</feature>
<dbReference type="RefSeq" id="WP_230731736.1">
    <property type="nucleotide sequence ID" value="NZ_JAJNDB010000001.1"/>
</dbReference>